<organism evidence="2 3">
    <name type="scientific">Solanum verrucosum</name>
    <dbReference type="NCBI Taxonomy" id="315347"/>
    <lineage>
        <taxon>Eukaryota</taxon>
        <taxon>Viridiplantae</taxon>
        <taxon>Streptophyta</taxon>
        <taxon>Embryophyta</taxon>
        <taxon>Tracheophyta</taxon>
        <taxon>Spermatophyta</taxon>
        <taxon>Magnoliopsida</taxon>
        <taxon>eudicotyledons</taxon>
        <taxon>Gunneridae</taxon>
        <taxon>Pentapetalae</taxon>
        <taxon>asterids</taxon>
        <taxon>lamiids</taxon>
        <taxon>Solanales</taxon>
        <taxon>Solanaceae</taxon>
        <taxon>Solanoideae</taxon>
        <taxon>Solaneae</taxon>
        <taxon>Solanum</taxon>
    </lineage>
</organism>
<name>A0AAF0R608_SOLVR</name>
<protein>
    <submittedName>
        <fullName evidence="2">Uncharacterized protein</fullName>
    </submittedName>
</protein>
<evidence type="ECO:0000313" key="2">
    <source>
        <dbReference type="EMBL" id="WMV32516.1"/>
    </source>
</evidence>
<sequence length="78" mass="9130">MYNDKSRRIRRRQNFVRQLLFSGIITIDYVKSKDNVSNPLTKGLTRERVERSSMGMELWPGKIHHGGNSIEKTEDPKI</sequence>
<proteinExistence type="predicted"/>
<keyword evidence="3" id="KW-1185">Reference proteome</keyword>
<evidence type="ECO:0000256" key="1">
    <source>
        <dbReference type="SAM" id="MobiDB-lite"/>
    </source>
</evidence>
<dbReference type="Proteomes" id="UP001234989">
    <property type="component" value="Chromosome 6"/>
</dbReference>
<feature type="region of interest" description="Disordered" evidence="1">
    <location>
        <begin position="55"/>
        <end position="78"/>
    </location>
</feature>
<evidence type="ECO:0000313" key="3">
    <source>
        <dbReference type="Proteomes" id="UP001234989"/>
    </source>
</evidence>
<dbReference type="AlphaFoldDB" id="A0AAF0R608"/>
<accession>A0AAF0R608</accession>
<gene>
    <name evidence="2" type="ORF">MTR67_025901</name>
</gene>
<reference evidence="2" key="1">
    <citation type="submission" date="2023-08" db="EMBL/GenBank/DDBJ databases">
        <title>A de novo genome assembly of Solanum verrucosum Schlechtendal, a Mexican diploid species geographically isolated from the other diploid A-genome species in potato relatives.</title>
        <authorList>
            <person name="Hosaka K."/>
        </authorList>
    </citation>
    <scope>NUCLEOTIDE SEQUENCE</scope>
    <source>
        <tissue evidence="2">Young leaves</tissue>
    </source>
</reference>
<dbReference type="EMBL" id="CP133617">
    <property type="protein sequence ID" value="WMV32516.1"/>
    <property type="molecule type" value="Genomic_DNA"/>
</dbReference>